<comment type="catalytic activity">
    <reaction evidence="1 5 6">
        <text>[protein]-peptidylproline (omega=180) = [protein]-peptidylproline (omega=0)</text>
        <dbReference type="Rhea" id="RHEA:16237"/>
        <dbReference type="Rhea" id="RHEA-COMP:10747"/>
        <dbReference type="Rhea" id="RHEA-COMP:10748"/>
        <dbReference type="ChEBI" id="CHEBI:83833"/>
        <dbReference type="ChEBI" id="CHEBI:83834"/>
        <dbReference type="EC" id="5.2.1.8"/>
    </reaction>
</comment>
<evidence type="ECO:0000313" key="10">
    <source>
        <dbReference type="Proteomes" id="UP000812270"/>
    </source>
</evidence>
<comment type="similarity">
    <text evidence="2 6">Belongs to the FKBP-type PPIase family.</text>
</comment>
<feature type="domain" description="PPIase FKBP-type" evidence="8">
    <location>
        <begin position="74"/>
        <end position="161"/>
    </location>
</feature>
<dbReference type="RefSeq" id="WP_217793656.1">
    <property type="nucleotide sequence ID" value="NZ_JAHSPG010000015.1"/>
</dbReference>
<dbReference type="EC" id="5.2.1.8" evidence="6"/>
<feature type="signal peptide" evidence="7">
    <location>
        <begin position="1"/>
        <end position="23"/>
    </location>
</feature>
<evidence type="ECO:0000256" key="3">
    <source>
        <dbReference type="ARBA" id="ARBA00023110"/>
    </source>
</evidence>
<keyword evidence="3 5" id="KW-0697">Rotamase</keyword>
<dbReference type="PROSITE" id="PS51257">
    <property type="entry name" value="PROKAR_LIPOPROTEIN"/>
    <property type="match status" value="1"/>
</dbReference>
<sequence length="161" mass="17253">MKRIVSCLSILALLMIGAASCSKKNKSCDPVPVTQEEPDILKYISENGISASRDNSGIYYQIITPGTGISPGNTSKVTINYIGKLLSNVVCDSASNKEWPMTSLVTGFQIGLPLIKKGGKIKLILPSSYGYGCTPILDANNNVRVTANSILVFDIELLNVQ</sequence>
<keyword evidence="4 5" id="KW-0413">Isomerase</keyword>
<evidence type="ECO:0000256" key="4">
    <source>
        <dbReference type="ARBA" id="ARBA00023235"/>
    </source>
</evidence>
<keyword evidence="10" id="KW-1185">Reference proteome</keyword>
<dbReference type="GO" id="GO:0003755">
    <property type="term" value="F:peptidyl-prolyl cis-trans isomerase activity"/>
    <property type="evidence" value="ECO:0007669"/>
    <property type="project" value="UniProtKB-UniRule"/>
</dbReference>
<evidence type="ECO:0000256" key="7">
    <source>
        <dbReference type="SAM" id="SignalP"/>
    </source>
</evidence>
<keyword evidence="7" id="KW-0732">Signal</keyword>
<dbReference type="PANTHER" id="PTHR43811">
    <property type="entry name" value="FKBP-TYPE PEPTIDYL-PROLYL CIS-TRANS ISOMERASE FKPA"/>
    <property type="match status" value="1"/>
</dbReference>
<dbReference type="PANTHER" id="PTHR43811:SF19">
    <property type="entry name" value="39 KDA FK506-BINDING NUCLEAR PROTEIN"/>
    <property type="match status" value="1"/>
</dbReference>
<dbReference type="Pfam" id="PF00254">
    <property type="entry name" value="FKBP_C"/>
    <property type="match status" value="1"/>
</dbReference>
<dbReference type="PROSITE" id="PS50059">
    <property type="entry name" value="FKBP_PPIASE"/>
    <property type="match status" value="1"/>
</dbReference>
<organism evidence="9 10">
    <name type="scientific">Pinibacter aurantiacus</name>
    <dbReference type="NCBI Taxonomy" id="2851599"/>
    <lineage>
        <taxon>Bacteria</taxon>
        <taxon>Pseudomonadati</taxon>
        <taxon>Bacteroidota</taxon>
        <taxon>Chitinophagia</taxon>
        <taxon>Chitinophagales</taxon>
        <taxon>Chitinophagaceae</taxon>
        <taxon>Pinibacter</taxon>
    </lineage>
</organism>
<dbReference type="InterPro" id="IPR001179">
    <property type="entry name" value="PPIase_FKBP_dom"/>
</dbReference>
<evidence type="ECO:0000259" key="8">
    <source>
        <dbReference type="PROSITE" id="PS50059"/>
    </source>
</evidence>
<dbReference type="EMBL" id="JAHSPG010000015">
    <property type="protein sequence ID" value="MBV4359467.1"/>
    <property type="molecule type" value="Genomic_DNA"/>
</dbReference>
<dbReference type="AlphaFoldDB" id="A0A9E2SDL8"/>
<proteinExistence type="inferred from homology"/>
<evidence type="ECO:0000256" key="1">
    <source>
        <dbReference type="ARBA" id="ARBA00000971"/>
    </source>
</evidence>
<accession>A0A9E2SDL8</accession>
<evidence type="ECO:0000256" key="5">
    <source>
        <dbReference type="PROSITE-ProRule" id="PRU00277"/>
    </source>
</evidence>
<feature type="chain" id="PRO_5039174757" description="Peptidyl-prolyl cis-trans isomerase" evidence="7">
    <location>
        <begin position="24"/>
        <end position="161"/>
    </location>
</feature>
<evidence type="ECO:0000256" key="6">
    <source>
        <dbReference type="RuleBase" id="RU003915"/>
    </source>
</evidence>
<reference evidence="9" key="1">
    <citation type="submission" date="2021-06" db="EMBL/GenBank/DDBJ databases">
        <authorList>
            <person name="Huq M.A."/>
        </authorList>
    </citation>
    <scope>NUCLEOTIDE SEQUENCE</scope>
    <source>
        <strain evidence="9">MAH-26</strain>
    </source>
</reference>
<evidence type="ECO:0000256" key="2">
    <source>
        <dbReference type="ARBA" id="ARBA00006577"/>
    </source>
</evidence>
<dbReference type="Proteomes" id="UP000812270">
    <property type="component" value="Unassembled WGS sequence"/>
</dbReference>
<protein>
    <recommendedName>
        <fullName evidence="6">Peptidyl-prolyl cis-trans isomerase</fullName>
        <ecNumber evidence="6">5.2.1.8</ecNumber>
    </recommendedName>
</protein>
<gene>
    <name evidence="9" type="ORF">KTO63_20020</name>
</gene>
<name>A0A9E2SDL8_9BACT</name>
<comment type="caution">
    <text evidence="9">The sequence shown here is derived from an EMBL/GenBank/DDBJ whole genome shotgun (WGS) entry which is preliminary data.</text>
</comment>
<evidence type="ECO:0000313" key="9">
    <source>
        <dbReference type="EMBL" id="MBV4359467.1"/>
    </source>
</evidence>